<comment type="function">
    <text evidence="6">Component of the 90S pre-ribosome involved in the maturation of rRNAs. Required for early cleavages of the pre-RNAs in the 40S ribosomal subunit maturation pathway.</text>
</comment>
<dbReference type="AlphaFoldDB" id="A0AAJ7X274"/>
<comment type="similarity">
    <text evidence="2 6">Belongs to the RRP36 family.</text>
</comment>
<dbReference type="PANTHER" id="PTHR21738:SF0">
    <property type="entry name" value="RIBOSOMAL RNA PROCESSING PROTEIN 36 HOMOLOG"/>
    <property type="match status" value="1"/>
</dbReference>
<dbReference type="PANTHER" id="PTHR21738">
    <property type="entry name" value="RIBOSOMAL RNA PROCESSING PROTEIN 36 HOMOLOG"/>
    <property type="match status" value="1"/>
</dbReference>
<dbReference type="Pfam" id="PF06102">
    <property type="entry name" value="RRP36"/>
    <property type="match status" value="1"/>
</dbReference>
<evidence type="ECO:0000256" key="3">
    <source>
        <dbReference type="ARBA" id="ARBA00022517"/>
    </source>
</evidence>
<evidence type="ECO:0000256" key="7">
    <source>
        <dbReference type="SAM" id="MobiDB-lite"/>
    </source>
</evidence>
<dbReference type="GO" id="GO:0005730">
    <property type="term" value="C:nucleolus"/>
    <property type="evidence" value="ECO:0007669"/>
    <property type="project" value="UniProtKB-SubCell"/>
</dbReference>
<reference evidence="9" key="1">
    <citation type="submission" date="2025-08" db="UniProtKB">
        <authorList>
            <consortium name="RefSeq"/>
        </authorList>
    </citation>
    <scope>IDENTIFICATION</scope>
    <source>
        <tissue evidence="9">Sperm</tissue>
    </source>
</reference>
<feature type="region of interest" description="Disordered" evidence="7">
    <location>
        <begin position="1"/>
        <end position="121"/>
    </location>
</feature>
<name>A0AAJ7X274_PETMA</name>
<feature type="compositionally biased region" description="Basic and acidic residues" evidence="7">
    <location>
        <begin position="112"/>
        <end position="121"/>
    </location>
</feature>
<keyword evidence="4 6" id="KW-0698">rRNA processing</keyword>
<evidence type="ECO:0000313" key="8">
    <source>
        <dbReference type="Proteomes" id="UP001318040"/>
    </source>
</evidence>
<comment type="subunit">
    <text evidence="6">Associates with 90S and pre-40S pre-ribosomal particles.</text>
</comment>
<evidence type="ECO:0000256" key="4">
    <source>
        <dbReference type="ARBA" id="ARBA00022552"/>
    </source>
</evidence>
<evidence type="ECO:0000256" key="6">
    <source>
        <dbReference type="RuleBase" id="RU368027"/>
    </source>
</evidence>
<organism evidence="8 9">
    <name type="scientific">Petromyzon marinus</name>
    <name type="common">Sea lamprey</name>
    <dbReference type="NCBI Taxonomy" id="7757"/>
    <lineage>
        <taxon>Eukaryota</taxon>
        <taxon>Metazoa</taxon>
        <taxon>Chordata</taxon>
        <taxon>Craniata</taxon>
        <taxon>Vertebrata</taxon>
        <taxon>Cyclostomata</taxon>
        <taxon>Hyperoartia</taxon>
        <taxon>Petromyzontiformes</taxon>
        <taxon>Petromyzontidae</taxon>
        <taxon>Petromyzon</taxon>
    </lineage>
</organism>
<keyword evidence="3 6" id="KW-0690">Ribosome biogenesis</keyword>
<dbReference type="Proteomes" id="UP001318040">
    <property type="component" value="Chromosome 29"/>
</dbReference>
<evidence type="ECO:0000256" key="2">
    <source>
        <dbReference type="ARBA" id="ARBA00009418"/>
    </source>
</evidence>
<feature type="compositionally biased region" description="Basic and acidic residues" evidence="7">
    <location>
        <begin position="246"/>
        <end position="271"/>
    </location>
</feature>
<dbReference type="KEGG" id="pmrn:116947206"/>
<evidence type="ECO:0000313" key="9">
    <source>
        <dbReference type="RefSeq" id="XP_032818601.1"/>
    </source>
</evidence>
<feature type="compositionally biased region" description="Basic residues" evidence="7">
    <location>
        <begin position="310"/>
        <end position="326"/>
    </location>
</feature>
<evidence type="ECO:0000256" key="1">
    <source>
        <dbReference type="ARBA" id="ARBA00004604"/>
    </source>
</evidence>
<protein>
    <recommendedName>
        <fullName evidence="6">rRNA biogenesis protein RRP36</fullName>
    </recommendedName>
</protein>
<feature type="region of interest" description="Disordered" evidence="7">
    <location>
        <begin position="246"/>
        <end position="280"/>
    </location>
</feature>
<keyword evidence="8" id="KW-1185">Reference proteome</keyword>
<proteinExistence type="inferred from homology"/>
<feature type="region of interest" description="Disordered" evidence="7">
    <location>
        <begin position="134"/>
        <end position="170"/>
    </location>
</feature>
<keyword evidence="6" id="KW-0687">Ribonucleoprotein</keyword>
<dbReference type="InterPro" id="IPR009292">
    <property type="entry name" value="RRP36"/>
</dbReference>
<keyword evidence="5 6" id="KW-0539">Nucleus</keyword>
<gene>
    <name evidence="9" type="primary">RRP36</name>
</gene>
<sequence length="338" mass="37714">MPLPGDISRRAGRGAGTGTPGQPRLPPRGGKMQRGRGRGLSAAPGTLSAPQRRPRNAGPDPHKSPGKRTVAQGSKGQPRVVALAVPEGGEDEKDDSSAGSDAELAGDADQDGGWKREMAEMSLEELQRVRETMGTKEFERRSAGARAAASAAGGAPKRSDKNRPVEMSSKCPVGRLRQVISMKKQVVRDPRFDDLSGTFSETIFQSTYSFLDSIRQREKKELEKGLKKVKSSDRKQEMEYLLQRMENQERAKQKQEKRREAELKAKREARELMLQGHSPFYAKKSELRKQELAEKYQALKKSGKVDKFLSQKRKRNAQRDRRKLPPPKRERSCPGGQE</sequence>
<feature type="region of interest" description="Disordered" evidence="7">
    <location>
        <begin position="303"/>
        <end position="338"/>
    </location>
</feature>
<feature type="compositionally biased region" description="Low complexity" evidence="7">
    <location>
        <begin position="144"/>
        <end position="155"/>
    </location>
</feature>
<accession>A0AAJ7X274</accession>
<evidence type="ECO:0000256" key="5">
    <source>
        <dbReference type="ARBA" id="ARBA00023242"/>
    </source>
</evidence>
<dbReference type="RefSeq" id="XP_032818601.1">
    <property type="nucleotide sequence ID" value="XM_032962710.1"/>
</dbReference>
<dbReference type="GO" id="GO:0030686">
    <property type="term" value="C:90S preribosome"/>
    <property type="evidence" value="ECO:0007669"/>
    <property type="project" value="TreeGrafter"/>
</dbReference>
<comment type="subcellular location">
    <subcellularLocation>
        <location evidence="1 6">Nucleus</location>
        <location evidence="1 6">Nucleolus</location>
    </subcellularLocation>
</comment>
<dbReference type="CTD" id="88745"/>
<dbReference type="GO" id="GO:0000462">
    <property type="term" value="P:maturation of SSU-rRNA from tricistronic rRNA transcript (SSU-rRNA, 5.8S rRNA, LSU-rRNA)"/>
    <property type="evidence" value="ECO:0007669"/>
    <property type="project" value="TreeGrafter"/>
</dbReference>